<dbReference type="InterPro" id="IPR002014">
    <property type="entry name" value="VHS_dom"/>
</dbReference>
<gene>
    <name evidence="2" type="ORF">RDB_LOCUS17810</name>
</gene>
<reference evidence="2" key="1">
    <citation type="submission" date="2021-01" db="EMBL/GenBank/DDBJ databases">
        <authorList>
            <person name="Kaushik A."/>
        </authorList>
    </citation>
    <scope>NUCLEOTIDE SEQUENCE</scope>
    <source>
        <strain evidence="2">Type strain: AG8-Rh-89/</strain>
    </source>
</reference>
<dbReference type="SUPFAM" id="SSF48464">
    <property type="entry name" value="ENTH/VHS domain"/>
    <property type="match status" value="1"/>
</dbReference>
<evidence type="ECO:0000259" key="1">
    <source>
        <dbReference type="PROSITE" id="PS50179"/>
    </source>
</evidence>
<dbReference type="GO" id="GO:0032456">
    <property type="term" value="P:endocytic recycling"/>
    <property type="evidence" value="ECO:0007669"/>
    <property type="project" value="TreeGrafter"/>
</dbReference>
<dbReference type="PANTHER" id="PTHR46275">
    <property type="entry name" value="HEPATOCYTE GROWTH FACTOR-REGULATED TYROSINE KINASE SUBSTRATE"/>
    <property type="match status" value="1"/>
</dbReference>
<dbReference type="GO" id="GO:0007034">
    <property type="term" value="P:vacuolar transport"/>
    <property type="evidence" value="ECO:0007669"/>
    <property type="project" value="UniProtKB-ARBA"/>
</dbReference>
<evidence type="ECO:0000313" key="2">
    <source>
        <dbReference type="EMBL" id="CAE6429135.1"/>
    </source>
</evidence>
<dbReference type="GO" id="GO:0005769">
    <property type="term" value="C:early endosome"/>
    <property type="evidence" value="ECO:0007669"/>
    <property type="project" value="TreeGrafter"/>
</dbReference>
<dbReference type="EMBL" id="CAJMWZ010000937">
    <property type="protein sequence ID" value="CAE6429135.1"/>
    <property type="molecule type" value="Genomic_DNA"/>
</dbReference>
<dbReference type="PANTHER" id="PTHR46275:SF1">
    <property type="entry name" value="HEPATOCYTE GROWTH FACTOR-REGULATED TYROSINE KINASE SUBSTRATE"/>
    <property type="match status" value="1"/>
</dbReference>
<comment type="caution">
    <text evidence="2">The sequence shown here is derived from an EMBL/GenBank/DDBJ whole genome shotgun (WGS) entry which is preliminary data.</text>
</comment>
<dbReference type="GO" id="GO:0031623">
    <property type="term" value="P:receptor internalization"/>
    <property type="evidence" value="ECO:0007669"/>
    <property type="project" value="TreeGrafter"/>
</dbReference>
<protein>
    <recommendedName>
        <fullName evidence="1">VHS domain-containing protein</fullName>
    </recommendedName>
</protein>
<dbReference type="SMART" id="SM00288">
    <property type="entry name" value="VHS"/>
    <property type="match status" value="1"/>
</dbReference>
<proteinExistence type="predicted"/>
<dbReference type="GO" id="GO:0043130">
    <property type="term" value="F:ubiquitin binding"/>
    <property type="evidence" value="ECO:0007669"/>
    <property type="project" value="InterPro"/>
</dbReference>
<sequence>MNGRTTKIGEVFSRPKKMSNSRVYTMPDGSRFKWKGLDVVFAIDVETRLNVAMYNRNAMYLVNDKKSTLEIADGVSAEMSDALVDWTTKIRMFSCLLCRWLTDVCIKNGGDHFLEQVASREFMDNLVSILKQPALNYEVKSKMLRLVQNWALAFESKPSLGYVPEAYRSLKNQGADFHIPAQS</sequence>
<dbReference type="InterPro" id="IPR017073">
    <property type="entry name" value="HGS/VPS27"/>
</dbReference>
<organism evidence="2 3">
    <name type="scientific">Rhizoctonia solani</name>
    <dbReference type="NCBI Taxonomy" id="456999"/>
    <lineage>
        <taxon>Eukaryota</taxon>
        <taxon>Fungi</taxon>
        <taxon>Dikarya</taxon>
        <taxon>Basidiomycota</taxon>
        <taxon>Agaricomycotina</taxon>
        <taxon>Agaricomycetes</taxon>
        <taxon>Cantharellales</taxon>
        <taxon>Ceratobasidiaceae</taxon>
        <taxon>Rhizoctonia</taxon>
    </lineage>
</organism>
<dbReference type="Proteomes" id="UP000663850">
    <property type="component" value="Unassembled WGS sequence"/>
</dbReference>
<dbReference type="AlphaFoldDB" id="A0A8H2XP46"/>
<dbReference type="PROSITE" id="PS50179">
    <property type="entry name" value="VHS"/>
    <property type="match status" value="1"/>
</dbReference>
<evidence type="ECO:0000313" key="3">
    <source>
        <dbReference type="Proteomes" id="UP000663850"/>
    </source>
</evidence>
<feature type="non-terminal residue" evidence="2">
    <location>
        <position position="1"/>
    </location>
</feature>
<dbReference type="Pfam" id="PF00790">
    <property type="entry name" value="VHS"/>
    <property type="match status" value="1"/>
</dbReference>
<dbReference type="InterPro" id="IPR008942">
    <property type="entry name" value="ENTH_VHS"/>
</dbReference>
<name>A0A8H2XP46_9AGAM</name>
<accession>A0A8H2XP46</accession>
<dbReference type="GO" id="GO:0035091">
    <property type="term" value="F:phosphatidylinositol binding"/>
    <property type="evidence" value="ECO:0007669"/>
    <property type="project" value="InterPro"/>
</dbReference>
<feature type="domain" description="VHS" evidence="1">
    <location>
        <begin position="101"/>
        <end position="178"/>
    </location>
</feature>
<dbReference type="Gene3D" id="1.25.40.90">
    <property type="match status" value="1"/>
</dbReference>